<name>A0A502FUE3_9SPHN</name>
<reference evidence="2 3" key="1">
    <citation type="journal article" date="2019" name="Environ. Microbiol.">
        <title>Species interactions and distinct microbial communities in high Arctic permafrost affected cryosols are associated with the CH4 and CO2 gas fluxes.</title>
        <authorList>
            <person name="Altshuler I."/>
            <person name="Hamel J."/>
            <person name="Turney S."/>
            <person name="Magnuson E."/>
            <person name="Levesque R."/>
            <person name="Greer C."/>
            <person name="Whyte L.G."/>
        </authorList>
    </citation>
    <scope>NUCLEOTIDE SEQUENCE [LARGE SCALE GENOMIC DNA]</scope>
    <source>
        <strain evidence="2 3">E6.1</strain>
    </source>
</reference>
<gene>
    <name evidence="2" type="ORF">EAH76_14325</name>
</gene>
<organism evidence="2 3">
    <name type="scientific">Sphingomonas glacialis</name>
    <dbReference type="NCBI Taxonomy" id="658225"/>
    <lineage>
        <taxon>Bacteria</taxon>
        <taxon>Pseudomonadati</taxon>
        <taxon>Pseudomonadota</taxon>
        <taxon>Alphaproteobacteria</taxon>
        <taxon>Sphingomonadales</taxon>
        <taxon>Sphingomonadaceae</taxon>
        <taxon>Sphingomonas</taxon>
    </lineage>
</organism>
<protein>
    <submittedName>
        <fullName evidence="2">Uncharacterized protein</fullName>
    </submittedName>
</protein>
<keyword evidence="3" id="KW-1185">Reference proteome</keyword>
<dbReference type="Proteomes" id="UP000319931">
    <property type="component" value="Unassembled WGS sequence"/>
</dbReference>
<dbReference type="AlphaFoldDB" id="A0A502FUE3"/>
<evidence type="ECO:0000256" key="1">
    <source>
        <dbReference type="SAM" id="MobiDB-lite"/>
    </source>
</evidence>
<feature type="region of interest" description="Disordered" evidence="1">
    <location>
        <begin position="229"/>
        <end position="251"/>
    </location>
</feature>
<evidence type="ECO:0000313" key="3">
    <source>
        <dbReference type="Proteomes" id="UP000319931"/>
    </source>
</evidence>
<proteinExistence type="predicted"/>
<accession>A0A502FUE3</accession>
<sequence>MAGVALIDGCASHRLPSVATVAPPPVAIVATAPPAGSYPGMPIPQRLADGSYDTPNRTLTPAAVVWHFRAGLNVAALACRGPGDAVVAARYNAILARQRSVLRDAEASLAKEYRSRGGYDHAMTVLYNFFSQGFAHPAFCSAASQILAESETVTPAGFPAFAAARLPMLDAAFTDFYARYDRWRATAAPTAVATPAPPPIVALRTASPRAKPALARSTPRIQLEQVALLPDPTGREVHAGPPRPFAAPSSR</sequence>
<comment type="caution">
    <text evidence="2">The sequence shown here is derived from an EMBL/GenBank/DDBJ whole genome shotgun (WGS) entry which is preliminary data.</text>
</comment>
<dbReference type="EMBL" id="RCZC01000003">
    <property type="protein sequence ID" value="TPG53009.1"/>
    <property type="molecule type" value="Genomic_DNA"/>
</dbReference>
<evidence type="ECO:0000313" key="2">
    <source>
        <dbReference type="EMBL" id="TPG53009.1"/>
    </source>
</evidence>